<evidence type="ECO:0000313" key="4">
    <source>
        <dbReference type="Proteomes" id="UP000654345"/>
    </source>
</evidence>
<feature type="domain" description="NFACT RNA-binding" evidence="2">
    <location>
        <begin position="544"/>
        <end position="634"/>
    </location>
</feature>
<dbReference type="InterPro" id="IPR051608">
    <property type="entry name" value="RQC_Subunit_NEMF"/>
</dbReference>
<dbReference type="InterPro" id="IPR008532">
    <property type="entry name" value="NFACT_RNA-bd"/>
</dbReference>
<dbReference type="PANTHER" id="PTHR15239:SF6">
    <property type="entry name" value="RIBOSOME QUALITY CONTROL COMPLEX SUBUNIT NEMF"/>
    <property type="match status" value="1"/>
</dbReference>
<feature type="region of interest" description="Disordered" evidence="1">
    <location>
        <begin position="518"/>
        <end position="540"/>
    </location>
</feature>
<evidence type="ECO:0000259" key="2">
    <source>
        <dbReference type="Pfam" id="PF05670"/>
    </source>
</evidence>
<dbReference type="Proteomes" id="UP000654345">
    <property type="component" value="Unassembled WGS sequence"/>
</dbReference>
<comment type="caution">
    <text evidence="3">The sequence shown here is derived from an EMBL/GenBank/DDBJ whole genome shotgun (WGS) entry which is preliminary data.</text>
</comment>
<feature type="compositionally biased region" description="Basic residues" evidence="1">
    <location>
        <begin position="518"/>
        <end position="530"/>
    </location>
</feature>
<dbReference type="EMBL" id="BNJG01000001">
    <property type="protein sequence ID" value="GHO54949.1"/>
    <property type="molecule type" value="Genomic_DNA"/>
</dbReference>
<keyword evidence="4" id="KW-1185">Reference proteome</keyword>
<reference evidence="3 4" key="1">
    <citation type="journal article" date="2021" name="Int. J. Syst. Evol. Microbiol.">
        <title>Reticulibacter mediterranei gen. nov., sp. nov., within the new family Reticulibacteraceae fam. nov., and Ktedonospora formicarum gen. nov., sp. nov., Ktedonobacter robiniae sp. nov., Dictyobacter formicarum sp. nov. and Dictyobacter arantiisoli sp. nov., belonging to the class Ktedonobacteria.</title>
        <authorList>
            <person name="Yabe S."/>
            <person name="Zheng Y."/>
            <person name="Wang C.M."/>
            <person name="Sakai Y."/>
            <person name="Abe K."/>
            <person name="Yokota A."/>
            <person name="Donadio S."/>
            <person name="Cavaletti L."/>
            <person name="Monciardini P."/>
        </authorList>
    </citation>
    <scope>NUCLEOTIDE SEQUENCE [LARGE SCALE GENOMIC DNA]</scope>
    <source>
        <strain evidence="3 4">SOSP1-30</strain>
    </source>
</reference>
<evidence type="ECO:0000256" key="1">
    <source>
        <dbReference type="SAM" id="MobiDB-lite"/>
    </source>
</evidence>
<evidence type="ECO:0000313" key="3">
    <source>
        <dbReference type="EMBL" id="GHO54949.1"/>
    </source>
</evidence>
<organism evidence="3 4">
    <name type="scientific">Ktedonobacter robiniae</name>
    <dbReference type="NCBI Taxonomy" id="2778365"/>
    <lineage>
        <taxon>Bacteria</taxon>
        <taxon>Bacillati</taxon>
        <taxon>Chloroflexota</taxon>
        <taxon>Ktedonobacteria</taxon>
        <taxon>Ktedonobacterales</taxon>
        <taxon>Ktedonobacteraceae</taxon>
        <taxon>Ktedonobacter</taxon>
    </lineage>
</organism>
<protein>
    <recommendedName>
        <fullName evidence="2">NFACT RNA-binding domain-containing protein</fullName>
    </recommendedName>
</protein>
<proteinExistence type="predicted"/>
<accession>A0ABQ3UQ93</accession>
<gene>
    <name evidence="3" type="ORF">KSB_34240</name>
</gene>
<dbReference type="PANTHER" id="PTHR15239">
    <property type="entry name" value="NUCLEAR EXPORT MEDIATOR FACTOR NEMF"/>
    <property type="match status" value="1"/>
</dbReference>
<dbReference type="Pfam" id="PF05670">
    <property type="entry name" value="NFACT-R_1"/>
    <property type="match status" value="1"/>
</dbReference>
<name>A0ABQ3UQ93_9CHLR</name>
<sequence length="663" mass="73862">MERRMHVDAMTLAAVADEWRMLLMGARIDTIIQPTEYALALQCYAPRPQGEEQGGGRNYWVYFSAHPQLARAHITARKPPRIASEPPAFVMLLRKYLEGARIEAVKQPRGERVIEIIAGYRSSPESEERTRFRLIIEIMGRISNIVFCDEGGMILGSLKRVSAEVNRYRVITPNVPYVAPPPQQRTLAGQALPRLDPLTVTAAQLAICAAEQPEEASTEPQKKRKKGPAKATLWQLLTRHLEGCSPLLAREMVYRATENAELPVEEASEATWEELAWVIRDLSSLYESHQWQPQLVVREKAGEGLEAREEVLAFAAYQLEQYAAREDVTFRSSPSINVVLDDYFAHAEWRDAMDGVRSPVRKILQTQRDRCVRKAELLRQEMASSEEAARYRLQGELLLAHQHEVVQGQVNVELENYFEEDESGNVPRVSMTLDPRFDAVGNANRLFNKYHKLRRALGLLPDQIEQNNAELATIEQLLLDLSLAETPAEVALVKAEVQAAGYIRGKAALDKKALKAAKKGKPAKGGKGAKGKAAAPGGGVPLSFQSREGFTLLVGKNSRQNEEVTFHQANGNDVWLHARGVPGAHVIVKAAGREIPRSTIDQAASLAAYYSQARGITNAPVDYTLQRHVRHMKGGGPGMVVYERERTLYVDPESAQGLLERAK</sequence>
<dbReference type="Gene3D" id="2.30.310.10">
    <property type="entry name" value="ibrinogen binding protein from staphylococcus aureus domain"/>
    <property type="match status" value="1"/>
</dbReference>
<dbReference type="Pfam" id="PF05833">
    <property type="entry name" value="NFACT_N"/>
    <property type="match status" value="1"/>
</dbReference>